<dbReference type="GO" id="GO:0044874">
    <property type="term" value="P:lipoprotein localization to outer membrane"/>
    <property type="evidence" value="ECO:0007669"/>
    <property type="project" value="TreeGrafter"/>
</dbReference>
<dbReference type="InterPro" id="IPR051447">
    <property type="entry name" value="Lipoprotein-release_system"/>
</dbReference>
<evidence type="ECO:0000256" key="5">
    <source>
        <dbReference type="ARBA" id="ARBA00022692"/>
    </source>
</evidence>
<dbReference type="OrthoDB" id="9808461at2"/>
<reference evidence="11 12" key="1">
    <citation type="submission" date="2016-10" db="EMBL/GenBank/DDBJ databases">
        <authorList>
            <person name="de Groot N.N."/>
        </authorList>
    </citation>
    <scope>NUCLEOTIDE SEQUENCE [LARGE SCALE GENOMIC DNA]</scope>
    <source>
        <strain evidence="11 12">DSM 19981</strain>
    </source>
</reference>
<dbReference type="GO" id="GO:0098797">
    <property type="term" value="C:plasma membrane protein complex"/>
    <property type="evidence" value="ECO:0007669"/>
    <property type="project" value="TreeGrafter"/>
</dbReference>
<dbReference type="Proteomes" id="UP000199473">
    <property type="component" value="Unassembled WGS sequence"/>
</dbReference>
<feature type="transmembrane region" description="Helical" evidence="8">
    <location>
        <begin position="318"/>
        <end position="342"/>
    </location>
</feature>
<keyword evidence="7 8" id="KW-0472">Membrane</keyword>
<dbReference type="STRING" id="1123062.SAMN02745775_105294"/>
<evidence type="ECO:0000256" key="8">
    <source>
        <dbReference type="SAM" id="Phobius"/>
    </source>
</evidence>
<dbReference type="NCBIfam" id="TIGR02212">
    <property type="entry name" value="lolCE"/>
    <property type="match status" value="1"/>
</dbReference>
<evidence type="ECO:0000259" key="9">
    <source>
        <dbReference type="Pfam" id="PF02687"/>
    </source>
</evidence>
<dbReference type="PANTHER" id="PTHR30489:SF0">
    <property type="entry name" value="LIPOPROTEIN-RELEASING SYSTEM TRANSMEMBRANE PROTEIN LOLE"/>
    <property type="match status" value="1"/>
</dbReference>
<keyword evidence="6 8" id="KW-1133">Transmembrane helix</keyword>
<proteinExistence type="inferred from homology"/>
<feature type="domain" description="ABC3 transporter permease C-terminal" evidence="9">
    <location>
        <begin position="277"/>
        <end position="410"/>
    </location>
</feature>
<name>A0A1I4BHQ8_9PROT</name>
<comment type="subcellular location">
    <subcellularLocation>
        <location evidence="1">Cell membrane</location>
        <topology evidence="1">Multi-pass membrane protein</topology>
    </subcellularLocation>
</comment>
<dbReference type="PANTHER" id="PTHR30489">
    <property type="entry name" value="LIPOPROTEIN-RELEASING SYSTEM TRANSMEMBRANE PROTEIN LOLE"/>
    <property type="match status" value="1"/>
</dbReference>
<dbReference type="GO" id="GO:0042953">
    <property type="term" value="P:lipoprotein transport"/>
    <property type="evidence" value="ECO:0007669"/>
    <property type="project" value="InterPro"/>
</dbReference>
<evidence type="ECO:0000256" key="4">
    <source>
        <dbReference type="ARBA" id="ARBA00022475"/>
    </source>
</evidence>
<accession>A0A1I4BHQ8</accession>
<evidence type="ECO:0000313" key="11">
    <source>
        <dbReference type="EMBL" id="SFK68023.1"/>
    </source>
</evidence>
<dbReference type="Pfam" id="PF02687">
    <property type="entry name" value="FtsX"/>
    <property type="match status" value="1"/>
</dbReference>
<feature type="transmembrane region" description="Helical" evidence="8">
    <location>
        <begin position="383"/>
        <end position="403"/>
    </location>
</feature>
<keyword evidence="3" id="KW-0813">Transport</keyword>
<evidence type="ECO:0000256" key="1">
    <source>
        <dbReference type="ARBA" id="ARBA00004651"/>
    </source>
</evidence>
<dbReference type="EMBL" id="FOSQ01000005">
    <property type="protein sequence ID" value="SFK68023.1"/>
    <property type="molecule type" value="Genomic_DNA"/>
</dbReference>
<feature type="transmembrane region" description="Helical" evidence="8">
    <location>
        <begin position="274"/>
        <end position="298"/>
    </location>
</feature>
<dbReference type="InterPro" id="IPR003838">
    <property type="entry name" value="ABC3_permease_C"/>
</dbReference>
<gene>
    <name evidence="11" type="ORF">SAMN02745775_105294</name>
</gene>
<keyword evidence="11" id="KW-0449">Lipoprotein</keyword>
<comment type="similarity">
    <text evidence="2">Belongs to the ABC-4 integral membrane protein family. LolC/E subfamily.</text>
</comment>
<feature type="transmembrane region" description="Helical" evidence="8">
    <location>
        <begin position="22"/>
        <end position="48"/>
    </location>
</feature>
<evidence type="ECO:0000256" key="2">
    <source>
        <dbReference type="ARBA" id="ARBA00005236"/>
    </source>
</evidence>
<evidence type="ECO:0000313" key="12">
    <source>
        <dbReference type="Proteomes" id="UP000199473"/>
    </source>
</evidence>
<keyword evidence="5 8" id="KW-0812">Transmembrane</keyword>
<keyword evidence="4" id="KW-1003">Cell membrane</keyword>
<organism evidence="11 12">
    <name type="scientific">Falsiroseomonas stagni DSM 19981</name>
    <dbReference type="NCBI Taxonomy" id="1123062"/>
    <lineage>
        <taxon>Bacteria</taxon>
        <taxon>Pseudomonadati</taxon>
        <taxon>Pseudomonadota</taxon>
        <taxon>Alphaproteobacteria</taxon>
        <taxon>Acetobacterales</taxon>
        <taxon>Roseomonadaceae</taxon>
        <taxon>Falsiroseomonas</taxon>
    </lineage>
</organism>
<dbReference type="InterPro" id="IPR025857">
    <property type="entry name" value="MacB_PCD"/>
</dbReference>
<protein>
    <submittedName>
        <fullName evidence="11">Lipoprotein-releasing system permease protein</fullName>
    </submittedName>
</protein>
<evidence type="ECO:0000256" key="6">
    <source>
        <dbReference type="ARBA" id="ARBA00022989"/>
    </source>
</evidence>
<dbReference type="AlphaFoldDB" id="A0A1I4BHQ8"/>
<feature type="domain" description="MacB-like periplasmic core" evidence="10">
    <location>
        <begin position="29"/>
        <end position="245"/>
    </location>
</feature>
<evidence type="ECO:0000256" key="7">
    <source>
        <dbReference type="ARBA" id="ARBA00023136"/>
    </source>
</evidence>
<dbReference type="Pfam" id="PF12704">
    <property type="entry name" value="MacB_PCD"/>
    <property type="match status" value="1"/>
</dbReference>
<sequence length="417" mass="44653">MFGAFERAVALRYLRARKGERFVSIIAIFSLVGIALGVATLIIVMAVMNGFRQDLIGRIIGLNGHLIVQPASGNRLPDHAGLVARLRALPGLTQVAPIVEGQLLVTSEAGGAAGALVRGIAPADLRARTTIAFSLRRGTLDDFKDQDALVMGQRLAIRMGVRVGDRVSLVLPQARGSDFTAAPKLRSFQVVALFDVGMPEYDNRHLFIPLAAAQDFFGLGDAVSQVEILVADPTQVRGVTEAVRAAIGAQPLRIADWQDTNSTMYAAVVVERNVMFLILTMIILVAAFNIISSLIMLVKDKGRDIAILRTMGATRGAVLRIFLLCGGSVGCGGTLIGFALGLSVCLNFENLRAAILALRGTPFFSQELLFIVQLPAVVDPREVVQVLVMGLALSLLATIYPSWRAARIDPAQALRHG</sequence>
<evidence type="ECO:0000259" key="10">
    <source>
        <dbReference type="Pfam" id="PF12704"/>
    </source>
</evidence>
<dbReference type="InterPro" id="IPR011925">
    <property type="entry name" value="LolCE_TM"/>
</dbReference>
<evidence type="ECO:0000256" key="3">
    <source>
        <dbReference type="ARBA" id="ARBA00022448"/>
    </source>
</evidence>
<dbReference type="RefSeq" id="WP_092960799.1">
    <property type="nucleotide sequence ID" value="NZ_FOSQ01000005.1"/>
</dbReference>
<keyword evidence="12" id="KW-1185">Reference proteome</keyword>